<dbReference type="InterPro" id="IPR029052">
    <property type="entry name" value="Metallo-depent_PP-like"/>
</dbReference>
<reference evidence="1 2" key="1">
    <citation type="submission" date="2014-07" db="EMBL/GenBank/DDBJ databases">
        <title>Comparative analysis of Nitrosococcus oceani genome inventories of strains from Pacific and Atlantic gyres.</title>
        <authorList>
            <person name="Lim C.K."/>
            <person name="Wang L."/>
            <person name="Sayavedra-Soto L.A."/>
            <person name="Klotz M.G."/>
        </authorList>
    </citation>
    <scope>NUCLEOTIDE SEQUENCE [LARGE SCALE GENOMIC DNA]</scope>
    <source>
        <strain evidence="1 2">C-27</strain>
    </source>
</reference>
<dbReference type="EMBL" id="JPGN01000029">
    <property type="protein sequence ID" value="KFI20042.1"/>
    <property type="molecule type" value="Genomic_DNA"/>
</dbReference>
<comment type="caution">
    <text evidence="1">The sequence shown here is derived from an EMBL/GenBank/DDBJ whole genome shotgun (WGS) entry which is preliminary data.</text>
</comment>
<name>A0A0E2ZNT3_9GAMM</name>
<organism evidence="1 2">
    <name type="scientific">Nitrosococcus oceani C-27</name>
    <dbReference type="NCBI Taxonomy" id="314279"/>
    <lineage>
        <taxon>Bacteria</taxon>
        <taxon>Pseudomonadati</taxon>
        <taxon>Pseudomonadota</taxon>
        <taxon>Gammaproteobacteria</taxon>
        <taxon>Chromatiales</taxon>
        <taxon>Chromatiaceae</taxon>
        <taxon>Nitrosococcus</taxon>
    </lineage>
</organism>
<dbReference type="Gene3D" id="3.60.21.10">
    <property type="match status" value="1"/>
</dbReference>
<protein>
    <recommendedName>
        <fullName evidence="3">Nuclease SbcCD subunit D</fullName>
    </recommendedName>
</protein>
<dbReference type="HOGENOM" id="CLU_2396661_0_0_6"/>
<dbReference type="OrthoDB" id="9773856at2"/>
<evidence type="ECO:0000313" key="2">
    <source>
        <dbReference type="Proteomes" id="UP000028839"/>
    </source>
</evidence>
<dbReference type="AlphaFoldDB" id="A0A0E2ZNT3"/>
<accession>A0A0E2ZNT3</accession>
<sequence>MRVIHTSDWHLGQYFIGKSRKRDRQGETLPIIATGHLATVGNEFLSKLIKKTIVYCISTLAEGFTGYDVCEILAAVKQGVTEWTGQCILDLLI</sequence>
<evidence type="ECO:0008006" key="3">
    <source>
        <dbReference type="Google" id="ProtNLM"/>
    </source>
</evidence>
<gene>
    <name evidence="1" type="ORF">IB75_05315</name>
</gene>
<proteinExistence type="predicted"/>
<evidence type="ECO:0000313" key="1">
    <source>
        <dbReference type="EMBL" id="KFI20042.1"/>
    </source>
</evidence>
<dbReference type="Proteomes" id="UP000028839">
    <property type="component" value="Unassembled WGS sequence"/>
</dbReference>